<comment type="caution">
    <text evidence="1">The sequence shown here is derived from an EMBL/GenBank/DDBJ whole genome shotgun (WGS) entry which is preliminary data.</text>
</comment>
<organism evidence="1">
    <name type="scientific">Tanacetum cinerariifolium</name>
    <name type="common">Dalmatian daisy</name>
    <name type="synonym">Chrysanthemum cinerariifolium</name>
    <dbReference type="NCBI Taxonomy" id="118510"/>
    <lineage>
        <taxon>Eukaryota</taxon>
        <taxon>Viridiplantae</taxon>
        <taxon>Streptophyta</taxon>
        <taxon>Embryophyta</taxon>
        <taxon>Tracheophyta</taxon>
        <taxon>Spermatophyta</taxon>
        <taxon>Magnoliopsida</taxon>
        <taxon>eudicotyledons</taxon>
        <taxon>Gunneridae</taxon>
        <taxon>Pentapetalae</taxon>
        <taxon>asterids</taxon>
        <taxon>campanulids</taxon>
        <taxon>Asterales</taxon>
        <taxon>Asteraceae</taxon>
        <taxon>Asteroideae</taxon>
        <taxon>Anthemideae</taxon>
        <taxon>Anthemidinae</taxon>
        <taxon>Tanacetum</taxon>
    </lineage>
</organism>
<proteinExistence type="predicted"/>
<accession>A0A699QGK1</accession>
<protein>
    <submittedName>
        <fullName evidence="1">Uncharacterized protein</fullName>
    </submittedName>
</protein>
<sequence length="87" mass="9943">TSSFLAAFACASLKDKGYWGEEDPFDAPQSFFKNKVNEWRRYMNGRSIKNNTTSSGDGFQFILWVRNGVTRERSRSQTISGVHLEKS</sequence>
<gene>
    <name evidence="1" type="ORF">Tci_837146</name>
</gene>
<dbReference type="AlphaFoldDB" id="A0A699QGK1"/>
<evidence type="ECO:0000313" key="1">
    <source>
        <dbReference type="EMBL" id="GFC65176.1"/>
    </source>
</evidence>
<feature type="non-terminal residue" evidence="1">
    <location>
        <position position="1"/>
    </location>
</feature>
<dbReference type="EMBL" id="BKCJ011005493">
    <property type="protein sequence ID" value="GFC65176.1"/>
    <property type="molecule type" value="Genomic_DNA"/>
</dbReference>
<name>A0A699QGK1_TANCI</name>
<reference evidence="1" key="1">
    <citation type="journal article" date="2019" name="Sci. Rep.">
        <title>Draft genome of Tanacetum cinerariifolium, the natural source of mosquito coil.</title>
        <authorList>
            <person name="Yamashiro T."/>
            <person name="Shiraishi A."/>
            <person name="Satake H."/>
            <person name="Nakayama K."/>
        </authorList>
    </citation>
    <scope>NUCLEOTIDE SEQUENCE</scope>
</reference>